<dbReference type="InterPro" id="IPR011990">
    <property type="entry name" value="TPR-like_helical_dom_sf"/>
</dbReference>
<evidence type="ECO:0000313" key="6">
    <source>
        <dbReference type="Proteomes" id="UP000233551"/>
    </source>
</evidence>
<dbReference type="Pfam" id="PF17830">
    <property type="entry name" value="STI1-HOP_DP"/>
    <property type="match status" value="1"/>
</dbReference>
<dbReference type="InterPro" id="IPR041243">
    <property type="entry name" value="STI1/HOP_DP"/>
</dbReference>
<dbReference type="Gene3D" id="1.25.40.10">
    <property type="entry name" value="Tetratricopeptide repeat domain"/>
    <property type="match status" value="2"/>
</dbReference>
<keyword evidence="1" id="KW-0677">Repeat</keyword>
<feature type="repeat" description="TPR" evidence="3">
    <location>
        <begin position="70"/>
        <end position="103"/>
    </location>
</feature>
<proteinExistence type="predicted"/>
<evidence type="ECO:0000256" key="2">
    <source>
        <dbReference type="ARBA" id="ARBA00022803"/>
    </source>
</evidence>
<gene>
    <name evidence="5" type="ORF">CRG98_030096</name>
</gene>
<dbReference type="GO" id="GO:0051879">
    <property type="term" value="F:Hsp90 protein binding"/>
    <property type="evidence" value="ECO:0007669"/>
    <property type="project" value="TreeGrafter"/>
</dbReference>
<dbReference type="SMART" id="SM00028">
    <property type="entry name" value="TPR"/>
    <property type="match status" value="5"/>
</dbReference>
<dbReference type="STRING" id="22663.A0A2I0IZQ5"/>
<dbReference type="Pfam" id="PF13181">
    <property type="entry name" value="TPR_8"/>
    <property type="match status" value="2"/>
</dbReference>
<dbReference type="InterPro" id="IPR019734">
    <property type="entry name" value="TPR_rpt"/>
</dbReference>
<comment type="caution">
    <text evidence="5">The sequence shown here is derived from an EMBL/GenBank/DDBJ whole genome shotgun (WGS) entry which is preliminary data.</text>
</comment>
<dbReference type="SUPFAM" id="SSF48452">
    <property type="entry name" value="TPR-like"/>
    <property type="match status" value="2"/>
</dbReference>
<dbReference type="PROSITE" id="PS50005">
    <property type="entry name" value="TPR"/>
    <property type="match status" value="2"/>
</dbReference>
<dbReference type="PANTHER" id="PTHR22904:SF533">
    <property type="entry name" value="HSP70-HSP90 ORGANIZING PROTEIN 3"/>
    <property type="match status" value="1"/>
</dbReference>
<evidence type="ECO:0000313" key="5">
    <source>
        <dbReference type="EMBL" id="PKI49479.1"/>
    </source>
</evidence>
<keyword evidence="2 3" id="KW-0802">TPR repeat</keyword>
<sequence>MAEEAKVRGNAAFKARDFEAAVRHYSDGINLSQDNHVLYSNRSAAYAALSQNLLALKDAVKTYKLRPDWPRTYVRLGFAHLWLGRLGQAIYSFKLGLEISPDDRDLKSGYEKAMLQARKRVKPVEWLLAGDIFMVPNMWWKLSSDPPNVKIAHQPDFIRMMQKIQKDPFEINKHSDDPALQHALGVLLCVKFRAAKPPDPESLLADSSAPVLPAADERSENGAMRVEKKQRRQIIEEESEDNIDPKKTLEAWIENYITETDLGGDVGMIEKEKRWSAATNLGKLKFEDGTNGYNKLDERVSAFESEDMTKELDGKRSALGKLYKKNGSAVESIKSKLLESECTPDMEQNVQEDEDVEKILVVQLATANRQGQAEFHLYEKGCTDDRNSGEQNPVEVLSNHIMEQPEANPEYPEAMICEALVHRKNCKIFVASQLNGNRPAFYIELGVSHEGLKSALVHRKNCKIFVASQLNGNKSAFYMELGAFHEGPESDGHTANKDSEERSPLEILRDYCTERLESNPDDPDLIVYNQCCKNLRCFVQMYSYRSACYMKLGSFQEGLKDAEKCIELDPLFWMGYHRKGEILFYLGEYDKAVDTYMLGMKCCPGNEGLLDAFGRCFASIDNTGDLSEFRLGIFELREEQAILL</sequence>
<keyword evidence="6" id="KW-1185">Reference proteome</keyword>
<feature type="repeat" description="TPR" evidence="3">
    <location>
        <begin position="539"/>
        <end position="572"/>
    </location>
</feature>
<dbReference type="Gene3D" id="1.10.260.100">
    <property type="match status" value="1"/>
</dbReference>
<dbReference type="EMBL" id="PGOL01002237">
    <property type="protein sequence ID" value="PKI49479.1"/>
    <property type="molecule type" value="Genomic_DNA"/>
</dbReference>
<accession>A0A2I0IZQ5</accession>
<evidence type="ECO:0000256" key="3">
    <source>
        <dbReference type="PROSITE-ProRule" id="PRU00339"/>
    </source>
</evidence>
<protein>
    <recommendedName>
        <fullName evidence="4">STI1/HOP DP domain-containing protein</fullName>
    </recommendedName>
</protein>
<organism evidence="5 6">
    <name type="scientific">Punica granatum</name>
    <name type="common">Pomegranate</name>
    <dbReference type="NCBI Taxonomy" id="22663"/>
    <lineage>
        <taxon>Eukaryota</taxon>
        <taxon>Viridiplantae</taxon>
        <taxon>Streptophyta</taxon>
        <taxon>Embryophyta</taxon>
        <taxon>Tracheophyta</taxon>
        <taxon>Spermatophyta</taxon>
        <taxon>Magnoliopsida</taxon>
        <taxon>eudicotyledons</taxon>
        <taxon>Gunneridae</taxon>
        <taxon>Pentapetalae</taxon>
        <taxon>rosids</taxon>
        <taxon>malvids</taxon>
        <taxon>Myrtales</taxon>
        <taxon>Lythraceae</taxon>
        <taxon>Punica</taxon>
    </lineage>
</organism>
<name>A0A2I0IZQ5_PUNGR</name>
<reference evidence="5 6" key="1">
    <citation type="submission" date="2017-11" db="EMBL/GenBank/DDBJ databases">
        <title>De-novo sequencing of pomegranate (Punica granatum L.) genome.</title>
        <authorList>
            <person name="Akparov Z."/>
            <person name="Amiraslanov A."/>
            <person name="Hajiyeva S."/>
            <person name="Abbasov M."/>
            <person name="Kaur K."/>
            <person name="Hamwieh A."/>
            <person name="Solovyev V."/>
            <person name="Salamov A."/>
            <person name="Braich B."/>
            <person name="Kosarev P."/>
            <person name="Mahmoud A."/>
            <person name="Hajiyev E."/>
            <person name="Babayeva S."/>
            <person name="Izzatullayeva V."/>
            <person name="Mammadov A."/>
            <person name="Mammadov A."/>
            <person name="Sharifova S."/>
            <person name="Ojaghi J."/>
            <person name="Eynullazada K."/>
            <person name="Bayramov B."/>
            <person name="Abdulazimova A."/>
            <person name="Shahmuradov I."/>
        </authorList>
    </citation>
    <scope>NUCLEOTIDE SEQUENCE [LARGE SCALE GENOMIC DNA]</scope>
    <source>
        <strain evidence="6">cv. AG2017</strain>
        <tissue evidence="5">Leaf</tissue>
    </source>
</reference>
<feature type="domain" description="STI1/HOP DP" evidence="4">
    <location>
        <begin position="136"/>
        <end position="188"/>
    </location>
</feature>
<dbReference type="Proteomes" id="UP000233551">
    <property type="component" value="Unassembled WGS sequence"/>
</dbReference>
<evidence type="ECO:0000259" key="4">
    <source>
        <dbReference type="Pfam" id="PF17830"/>
    </source>
</evidence>
<dbReference type="AlphaFoldDB" id="A0A2I0IZQ5"/>
<evidence type="ECO:0000256" key="1">
    <source>
        <dbReference type="ARBA" id="ARBA00022737"/>
    </source>
</evidence>
<dbReference type="PANTHER" id="PTHR22904">
    <property type="entry name" value="TPR REPEAT CONTAINING PROTEIN"/>
    <property type="match status" value="1"/>
</dbReference>